<feature type="domain" description="AraC effector-binding" evidence="1">
    <location>
        <begin position="1"/>
        <end position="152"/>
    </location>
</feature>
<gene>
    <name evidence="2" type="ORF">GCM10007384_15300</name>
</gene>
<dbReference type="GO" id="GO:0003677">
    <property type="term" value="F:DNA binding"/>
    <property type="evidence" value="ECO:0007669"/>
    <property type="project" value="UniProtKB-KW"/>
</dbReference>
<sequence length="152" mass="17473">MEKLQMHSFQVIGISVRTTNQDEKSKKDIGELWGKFMSQNMFEKIPNITDETIYAVYTDYEGDHNQPYTTIIGYRVHNLDKIPEDMVGIKIEPATYHKFITKGDLTDTAVIDKWGEICAMDIQRTYTTDFEMYGIKAANPTNGEAEIYVSVQ</sequence>
<reference evidence="2 3" key="1">
    <citation type="journal article" date="2014" name="Int. J. Syst. Evol. Microbiol.">
        <title>Complete genome sequence of Corynebacterium casei LMG S-19264T (=DSM 44701T), isolated from a smear-ripened cheese.</title>
        <authorList>
            <consortium name="US DOE Joint Genome Institute (JGI-PGF)"/>
            <person name="Walter F."/>
            <person name="Albersmeier A."/>
            <person name="Kalinowski J."/>
            <person name="Ruckert C."/>
        </authorList>
    </citation>
    <scope>NUCLEOTIDE SEQUENCE [LARGE SCALE GENOMIC DNA]</scope>
    <source>
        <strain evidence="2 3">KCTC 12285</strain>
    </source>
</reference>
<dbReference type="AlphaFoldDB" id="A0A918N1Y0"/>
<protein>
    <submittedName>
        <fullName evidence="2">DNA-binding protein</fullName>
    </submittedName>
</protein>
<dbReference type="InterPro" id="IPR011256">
    <property type="entry name" value="Reg_factor_effector_dom_sf"/>
</dbReference>
<evidence type="ECO:0000313" key="3">
    <source>
        <dbReference type="Proteomes" id="UP000601108"/>
    </source>
</evidence>
<keyword evidence="3" id="KW-1185">Reference proteome</keyword>
<evidence type="ECO:0000259" key="1">
    <source>
        <dbReference type="SMART" id="SM00871"/>
    </source>
</evidence>
<name>A0A918N1Y0_9FLAO</name>
<dbReference type="Gene3D" id="3.20.80.10">
    <property type="entry name" value="Regulatory factor, effector binding domain"/>
    <property type="match status" value="1"/>
</dbReference>
<accession>A0A918N1Y0</accession>
<dbReference type="RefSeq" id="WP_027411775.1">
    <property type="nucleotide sequence ID" value="NZ_BMWS01000008.1"/>
</dbReference>
<dbReference type="SUPFAM" id="SSF55136">
    <property type="entry name" value="Probable bacterial effector-binding domain"/>
    <property type="match status" value="1"/>
</dbReference>
<dbReference type="InterPro" id="IPR010499">
    <property type="entry name" value="AraC_E-bd"/>
</dbReference>
<keyword evidence="2" id="KW-0238">DNA-binding</keyword>
<organism evidence="2 3">
    <name type="scientific">Aquimarina muelleri</name>
    <dbReference type="NCBI Taxonomy" id="279356"/>
    <lineage>
        <taxon>Bacteria</taxon>
        <taxon>Pseudomonadati</taxon>
        <taxon>Bacteroidota</taxon>
        <taxon>Flavobacteriia</taxon>
        <taxon>Flavobacteriales</taxon>
        <taxon>Flavobacteriaceae</taxon>
        <taxon>Aquimarina</taxon>
    </lineage>
</organism>
<dbReference type="PANTHER" id="PTHR36444:SF2">
    <property type="entry name" value="TRANSCRIPTIONAL REGULATOR PROTEIN YOBU-RELATED"/>
    <property type="match status" value="1"/>
</dbReference>
<dbReference type="InterPro" id="IPR029441">
    <property type="entry name" value="Cass2"/>
</dbReference>
<dbReference type="InterPro" id="IPR053182">
    <property type="entry name" value="YobU-like_regulator"/>
</dbReference>
<dbReference type="Pfam" id="PF14526">
    <property type="entry name" value="Cass2"/>
    <property type="match status" value="1"/>
</dbReference>
<dbReference type="EMBL" id="BMWS01000008">
    <property type="protein sequence ID" value="GGX14644.1"/>
    <property type="molecule type" value="Genomic_DNA"/>
</dbReference>
<comment type="caution">
    <text evidence="2">The sequence shown here is derived from an EMBL/GenBank/DDBJ whole genome shotgun (WGS) entry which is preliminary data.</text>
</comment>
<dbReference type="Proteomes" id="UP000601108">
    <property type="component" value="Unassembled WGS sequence"/>
</dbReference>
<dbReference type="PANTHER" id="PTHR36444">
    <property type="entry name" value="TRANSCRIPTIONAL REGULATOR PROTEIN YOBU-RELATED"/>
    <property type="match status" value="1"/>
</dbReference>
<evidence type="ECO:0000313" key="2">
    <source>
        <dbReference type="EMBL" id="GGX14644.1"/>
    </source>
</evidence>
<proteinExistence type="predicted"/>
<dbReference type="SMART" id="SM00871">
    <property type="entry name" value="AraC_E_bind"/>
    <property type="match status" value="1"/>
</dbReference>